<dbReference type="NCBIfam" id="TIGR00269">
    <property type="entry name" value="TIGR00269 family protein"/>
    <property type="match status" value="1"/>
</dbReference>
<evidence type="ECO:0000256" key="2">
    <source>
        <dbReference type="PIRSR" id="PIRSR004976-51"/>
    </source>
</evidence>
<dbReference type="SUPFAM" id="SSF52402">
    <property type="entry name" value="Adenine nucleotide alpha hydrolases-like"/>
    <property type="match status" value="1"/>
</dbReference>
<dbReference type="AlphaFoldDB" id="A0ABD4Z579"/>
<organism evidence="4 5">
    <name type="scientific">Ignisphaera cupida</name>
    <dbReference type="NCBI Taxonomy" id="3050454"/>
    <lineage>
        <taxon>Archaea</taxon>
        <taxon>Thermoproteota</taxon>
        <taxon>Thermoprotei</taxon>
        <taxon>Desulfurococcales</taxon>
        <taxon>Desulfurococcaceae</taxon>
        <taxon>Ignisphaera</taxon>
    </lineage>
</organism>
<proteinExistence type="predicted"/>
<dbReference type="InterPro" id="IPR014729">
    <property type="entry name" value="Rossmann-like_a/b/a_fold"/>
</dbReference>
<dbReference type="PIRSF" id="PIRSF004976">
    <property type="entry name" value="ATPase_YdaO"/>
    <property type="match status" value="1"/>
</dbReference>
<dbReference type="RefSeq" id="WP_285272768.1">
    <property type="nucleotide sequence ID" value="NZ_JASNVW010000001.1"/>
</dbReference>
<keyword evidence="5" id="KW-1185">Reference proteome</keyword>
<evidence type="ECO:0000313" key="5">
    <source>
        <dbReference type="Proteomes" id="UP001529235"/>
    </source>
</evidence>
<dbReference type="EMBL" id="JASNVW010000001">
    <property type="protein sequence ID" value="MDK6027783.1"/>
    <property type="molecule type" value="Genomic_DNA"/>
</dbReference>
<name>A0ABD4Z579_9CREN</name>
<feature type="binding site" evidence="2">
    <location>
        <position position="39"/>
    </location>
    <ligand>
        <name>ATP</name>
        <dbReference type="ChEBI" id="CHEBI:30616"/>
    </ligand>
</feature>
<feature type="binding site" evidence="2">
    <location>
        <begin position="11"/>
        <end position="13"/>
    </location>
    <ligand>
        <name>ATP</name>
        <dbReference type="ChEBI" id="CHEBI:30616"/>
    </ligand>
</feature>
<dbReference type="PANTHER" id="PTHR11807">
    <property type="entry name" value="ATPASES OF THE PP SUPERFAMILY-RELATED"/>
    <property type="match status" value="1"/>
</dbReference>
<keyword evidence="2" id="KW-0067">ATP-binding</keyword>
<dbReference type="Gene3D" id="3.40.50.620">
    <property type="entry name" value="HUPs"/>
    <property type="match status" value="1"/>
</dbReference>
<gene>
    <name evidence="4" type="ORF">QPL79_00135</name>
</gene>
<dbReference type="InterPro" id="IPR011063">
    <property type="entry name" value="TilS/TtcA_N"/>
</dbReference>
<dbReference type="InterPro" id="IPR000541">
    <property type="entry name" value="Ncs6/Tuc1/Ctu1"/>
</dbReference>
<feature type="binding site" evidence="2">
    <location>
        <position position="124"/>
    </location>
    <ligand>
        <name>ATP</name>
        <dbReference type="ChEBI" id="CHEBI:30616"/>
    </ligand>
</feature>
<keyword evidence="1" id="KW-0808">Transferase</keyword>
<dbReference type="InterPro" id="IPR035107">
    <property type="entry name" value="tRNA_thiolation_TtcA_Ctu1"/>
</dbReference>
<protein>
    <submittedName>
        <fullName evidence="4">TIGR00269 family protein</fullName>
    </submittedName>
</protein>
<sequence length="273" mass="31151">MILPGDTVLVGVSGGKDSYVLLKILAEVHNPSKIIGLMIDENIHGYSRADVFDFLKKTCHDLGVDCINTSIKKELGYGVDDFMLMQIKKYSSIKVSACTFCGIARRRILNAYARTFNVNKVATGHNLDDEVQTYLINILRGDLMRLIQLHPLSMTHSKLLVKRIKPIRAIYEYETSFMAYIENFKFQETECPYILQRPTLRARIRELIKDIEKFYPGIQIKLLKYVDEILEPLVKSTNTKPIELPLCSKCGEPTSPGRIICKFCELVNEVLNI</sequence>
<feature type="binding site" evidence="2">
    <location>
        <position position="129"/>
    </location>
    <ligand>
        <name>ATP</name>
        <dbReference type="ChEBI" id="CHEBI:30616"/>
    </ligand>
</feature>
<accession>A0ABD4Z579</accession>
<evidence type="ECO:0000259" key="3">
    <source>
        <dbReference type="Pfam" id="PF01171"/>
    </source>
</evidence>
<feature type="binding site" evidence="2">
    <location>
        <position position="17"/>
    </location>
    <ligand>
        <name>ATP</name>
        <dbReference type="ChEBI" id="CHEBI:30616"/>
    </ligand>
</feature>
<comment type="caution">
    <text evidence="4">The sequence shown here is derived from an EMBL/GenBank/DDBJ whole genome shotgun (WGS) entry which is preliminary data.</text>
</comment>
<evidence type="ECO:0000313" key="4">
    <source>
        <dbReference type="EMBL" id="MDK6027783.1"/>
    </source>
</evidence>
<dbReference type="Proteomes" id="UP001529235">
    <property type="component" value="Unassembled WGS sequence"/>
</dbReference>
<dbReference type="Pfam" id="PF01171">
    <property type="entry name" value="ATP_bind_3"/>
    <property type="match status" value="1"/>
</dbReference>
<reference evidence="4 5" key="1">
    <citation type="submission" date="2023-05" db="EMBL/GenBank/DDBJ databases">
        <title>A new hyperthermophilic archaea 'Ignisphaera cupida' sp. nov. and description of the family 'Ignisphaeraceae' fam. nov.</title>
        <authorList>
            <person name="Podosokorskaya O.A."/>
            <person name="Elcheninov A.G."/>
            <person name="Klukina A."/>
            <person name="Merkel A.Y."/>
        </authorList>
    </citation>
    <scope>NUCLEOTIDE SEQUENCE [LARGE SCALE GENOMIC DNA]</scope>
    <source>
        <strain evidence="4 5">4213-co</strain>
    </source>
</reference>
<dbReference type="GO" id="GO:0016740">
    <property type="term" value="F:transferase activity"/>
    <property type="evidence" value="ECO:0007669"/>
    <property type="project" value="UniProtKB-KW"/>
</dbReference>
<feature type="domain" description="tRNA(Ile)-lysidine/2-thiocytidine synthase N-terminal" evidence="3">
    <location>
        <begin position="8"/>
        <end position="147"/>
    </location>
</feature>
<keyword evidence="2" id="KW-0547">Nucleotide-binding</keyword>
<dbReference type="PANTHER" id="PTHR11807:SF12">
    <property type="entry name" value="CYTOPLASMIC TRNA 2-THIOLATION PROTEIN 1"/>
    <property type="match status" value="1"/>
</dbReference>
<evidence type="ECO:0000256" key="1">
    <source>
        <dbReference type="ARBA" id="ARBA00022679"/>
    </source>
</evidence>